<evidence type="ECO:0000256" key="1">
    <source>
        <dbReference type="ARBA" id="ARBA00004442"/>
    </source>
</evidence>
<evidence type="ECO:0000256" key="8">
    <source>
        <dbReference type="SAM" id="Coils"/>
    </source>
</evidence>
<dbReference type="AlphaFoldDB" id="A0A1G5W7V8"/>
<reference evidence="10 11" key="1">
    <citation type="submission" date="2016-10" db="EMBL/GenBank/DDBJ databases">
        <authorList>
            <person name="de Groot N.N."/>
        </authorList>
    </citation>
    <scope>NUCLEOTIDE SEQUENCE [LARGE SCALE GENOMIC DNA]</scope>
    <source>
        <strain evidence="10 11">DSM 15230</strain>
    </source>
</reference>
<dbReference type="SUPFAM" id="SSF56954">
    <property type="entry name" value="Outer membrane efflux proteins (OEP)"/>
    <property type="match status" value="1"/>
</dbReference>
<keyword evidence="11" id="KW-1185">Reference proteome</keyword>
<accession>A0A1G5W7V8</accession>
<evidence type="ECO:0000256" key="3">
    <source>
        <dbReference type="ARBA" id="ARBA00022448"/>
    </source>
</evidence>
<keyword evidence="9" id="KW-0732">Signal</keyword>
<feature type="chain" id="PRO_5011677688" evidence="9">
    <location>
        <begin position="26"/>
        <end position="488"/>
    </location>
</feature>
<dbReference type="InterPro" id="IPR028351">
    <property type="entry name" value="CyaE"/>
</dbReference>
<evidence type="ECO:0000256" key="9">
    <source>
        <dbReference type="SAM" id="SignalP"/>
    </source>
</evidence>
<evidence type="ECO:0000256" key="6">
    <source>
        <dbReference type="ARBA" id="ARBA00023136"/>
    </source>
</evidence>
<feature type="coiled-coil region" evidence="8">
    <location>
        <begin position="373"/>
        <end position="432"/>
    </location>
</feature>
<protein>
    <submittedName>
        <fullName evidence="10">Type I secretion outer membrane protein, TolC family</fullName>
    </submittedName>
</protein>
<organism evidence="10 11">
    <name type="scientific">Allisonella histaminiformans</name>
    <dbReference type="NCBI Taxonomy" id="209880"/>
    <lineage>
        <taxon>Bacteria</taxon>
        <taxon>Bacillati</taxon>
        <taxon>Bacillota</taxon>
        <taxon>Negativicutes</taxon>
        <taxon>Veillonellales</taxon>
        <taxon>Veillonellaceae</taxon>
        <taxon>Allisonella</taxon>
    </lineage>
</organism>
<dbReference type="PANTHER" id="PTHR30026:SF20">
    <property type="entry name" value="OUTER MEMBRANE PROTEIN TOLC"/>
    <property type="match status" value="1"/>
</dbReference>
<keyword evidence="4" id="KW-1134">Transmembrane beta strand</keyword>
<evidence type="ECO:0000256" key="5">
    <source>
        <dbReference type="ARBA" id="ARBA00022692"/>
    </source>
</evidence>
<dbReference type="GeneID" id="87756179"/>
<dbReference type="Pfam" id="PF02321">
    <property type="entry name" value="OEP"/>
    <property type="match status" value="2"/>
</dbReference>
<gene>
    <name evidence="10" type="ORF">SAMN02910343_01163</name>
</gene>
<keyword evidence="6" id="KW-0472">Membrane</keyword>
<dbReference type="EMBL" id="FMXA01000014">
    <property type="protein sequence ID" value="SDA53627.1"/>
    <property type="molecule type" value="Genomic_DNA"/>
</dbReference>
<dbReference type="GO" id="GO:0015288">
    <property type="term" value="F:porin activity"/>
    <property type="evidence" value="ECO:0007669"/>
    <property type="project" value="TreeGrafter"/>
</dbReference>
<dbReference type="PIRSF" id="PIRSF001892">
    <property type="entry name" value="CyaE"/>
    <property type="match status" value="1"/>
</dbReference>
<proteinExistence type="inferred from homology"/>
<feature type="signal peptide" evidence="9">
    <location>
        <begin position="1"/>
        <end position="25"/>
    </location>
</feature>
<dbReference type="RefSeq" id="WP_091364748.1">
    <property type="nucleotide sequence ID" value="NZ_FMXA01000014.1"/>
</dbReference>
<name>A0A1G5W7V8_9FIRM</name>
<comment type="subcellular location">
    <subcellularLocation>
        <location evidence="1">Cell outer membrane</location>
    </subcellularLocation>
</comment>
<dbReference type="GO" id="GO:0015562">
    <property type="term" value="F:efflux transmembrane transporter activity"/>
    <property type="evidence" value="ECO:0007669"/>
    <property type="project" value="InterPro"/>
</dbReference>
<dbReference type="Gene3D" id="1.20.1600.10">
    <property type="entry name" value="Outer membrane efflux proteins (OEP)"/>
    <property type="match status" value="1"/>
</dbReference>
<evidence type="ECO:0000313" key="10">
    <source>
        <dbReference type="EMBL" id="SDA53627.1"/>
    </source>
</evidence>
<dbReference type="GO" id="GO:0009279">
    <property type="term" value="C:cell outer membrane"/>
    <property type="evidence" value="ECO:0007669"/>
    <property type="project" value="UniProtKB-SubCell"/>
</dbReference>
<evidence type="ECO:0000256" key="2">
    <source>
        <dbReference type="ARBA" id="ARBA00007613"/>
    </source>
</evidence>
<dbReference type="InterPro" id="IPR051906">
    <property type="entry name" value="TolC-like"/>
</dbReference>
<evidence type="ECO:0000313" key="11">
    <source>
        <dbReference type="Proteomes" id="UP000199689"/>
    </source>
</evidence>
<dbReference type="Proteomes" id="UP000199689">
    <property type="component" value="Unassembled WGS sequence"/>
</dbReference>
<comment type="similarity">
    <text evidence="2">Belongs to the outer membrane factor (OMF) (TC 1.B.17) family.</text>
</comment>
<dbReference type="PANTHER" id="PTHR30026">
    <property type="entry name" value="OUTER MEMBRANE PROTEIN TOLC"/>
    <property type="match status" value="1"/>
</dbReference>
<keyword evidence="3" id="KW-0813">Transport</keyword>
<evidence type="ECO:0000256" key="4">
    <source>
        <dbReference type="ARBA" id="ARBA00022452"/>
    </source>
</evidence>
<dbReference type="GO" id="GO:1990281">
    <property type="term" value="C:efflux pump complex"/>
    <property type="evidence" value="ECO:0007669"/>
    <property type="project" value="TreeGrafter"/>
</dbReference>
<sequence>MNKKRYAVLASAVILSLGAGFNVMAADSVRTTTDPAITSRALKNDAAEKEAARKVDFTNRLLAKNLGTEDVTAVKAPAAKALNIDLKGAVTTALNNNRDIRLSEYALEKAKAQVSEAAAGKNPQVSYDWKGGRAKTNQTVKVISNSYSNGINVTWPIWTGGAVEGAIDSARYAEDAANVAVYQQEAATKLSATKAYYQWLEAINLADVADESVSNLAGHLSNVKQQFNAGIVAKLDVLSSNVSLANAKEADISAKNTRDVAEANLNNVMRIPMNTKLTPTDKHFPQPDITITMEQAIAMAEKYRWELVQADYNVKMAEEAVRIARAGYMPTVALTGGYSWNDDDFPGFKHEGWSVGGGLSWSIFDGGATDAKIREAKADLKTAEETLLKSRESIELEVRQDYLNVFSAKEKIRATEAAVAEAEEAYKIATVRYASGVGINLDVLDAQLQLNQARTNYITALYDYNIGLATLENAMGIPAVIHTETTVK</sequence>
<dbReference type="InterPro" id="IPR003423">
    <property type="entry name" value="OMP_efflux"/>
</dbReference>
<keyword evidence="7" id="KW-0998">Cell outer membrane</keyword>
<dbReference type="STRING" id="209880.SAMN02910343_01163"/>
<evidence type="ECO:0000256" key="7">
    <source>
        <dbReference type="ARBA" id="ARBA00023237"/>
    </source>
</evidence>
<keyword evidence="5" id="KW-0812">Transmembrane</keyword>
<keyword evidence="8" id="KW-0175">Coiled coil</keyword>
<dbReference type="OrthoDB" id="6395775at2"/>